<comment type="caution">
    <text evidence="2">The sequence shown here is derived from an EMBL/GenBank/DDBJ whole genome shotgun (WGS) entry which is preliminary data.</text>
</comment>
<dbReference type="EMBL" id="CAJNNV010030813">
    <property type="protein sequence ID" value="CAE8633623.1"/>
    <property type="molecule type" value="Genomic_DNA"/>
</dbReference>
<sequence>MTSMSLAGPPWRLLLLGICLLCSVRPVVCGHAKELPTTAYPLEGGLGPDTYLPDKDLTICTPPQPYPGYPPWAPNLDSAKAFCSSLPDCGGFLFTTEAASLAGGDATPQTAAGYCQPQSFTAGSGASASSAVAFVRRLYASCDVRAALTENATSYNGDWITSRTACVRLGRGLIPNARDRTPRPNAAELREPPRRRVQLSGVSYEVGVDTFTTAEKAQSVSADGTSHTMWTADGIAYYMAGSSHATRHQSERPFDLDGYYPLYLNEAGAQAASLRASGNGLAQGVGRNSALGLPEKWTRYPHDQLYYMPIQGFTLYLGDYVAPFALDGYYPLYWTAASAAKASASGAAQSHGPESSTGHPLAWSTGEVRVYYMPAAGVTQYYGNYLQAADTKKPTYTTQLQSAAPAGATSDAAAAASAIVAMQNPPNTASAAATLAAAPAASWFSR</sequence>
<feature type="chain" id="PRO_5036222052" evidence="1">
    <location>
        <begin position="30"/>
        <end position="446"/>
    </location>
</feature>
<protein>
    <submittedName>
        <fullName evidence="2">Uncharacterized protein</fullName>
    </submittedName>
</protein>
<evidence type="ECO:0000313" key="2">
    <source>
        <dbReference type="EMBL" id="CAE8633623.1"/>
    </source>
</evidence>
<dbReference type="EMBL" id="CAJNNW010026787">
    <property type="protein sequence ID" value="CAE8687728.1"/>
    <property type="molecule type" value="Genomic_DNA"/>
</dbReference>
<dbReference type="Proteomes" id="UP000654075">
    <property type="component" value="Unassembled WGS sequence"/>
</dbReference>
<dbReference type="AlphaFoldDB" id="A0A813H7M9"/>
<keyword evidence="1" id="KW-0732">Signal</keyword>
<keyword evidence="4" id="KW-1185">Reference proteome</keyword>
<evidence type="ECO:0000256" key="1">
    <source>
        <dbReference type="SAM" id="SignalP"/>
    </source>
</evidence>
<evidence type="ECO:0000313" key="3">
    <source>
        <dbReference type="EMBL" id="CAE8687728.1"/>
    </source>
</evidence>
<name>A0A813H7M9_POLGL</name>
<feature type="signal peptide" evidence="1">
    <location>
        <begin position="1"/>
        <end position="29"/>
    </location>
</feature>
<reference evidence="2" key="1">
    <citation type="submission" date="2021-02" db="EMBL/GenBank/DDBJ databases">
        <authorList>
            <person name="Dougan E. K."/>
            <person name="Rhodes N."/>
            <person name="Thang M."/>
            <person name="Chan C."/>
        </authorList>
    </citation>
    <scope>NUCLEOTIDE SEQUENCE</scope>
</reference>
<organism evidence="2 4">
    <name type="scientific">Polarella glacialis</name>
    <name type="common">Dinoflagellate</name>
    <dbReference type="NCBI Taxonomy" id="89957"/>
    <lineage>
        <taxon>Eukaryota</taxon>
        <taxon>Sar</taxon>
        <taxon>Alveolata</taxon>
        <taxon>Dinophyceae</taxon>
        <taxon>Suessiales</taxon>
        <taxon>Suessiaceae</taxon>
        <taxon>Polarella</taxon>
    </lineage>
</organism>
<dbReference type="Proteomes" id="UP000626109">
    <property type="component" value="Unassembled WGS sequence"/>
</dbReference>
<evidence type="ECO:0000313" key="4">
    <source>
        <dbReference type="Proteomes" id="UP000654075"/>
    </source>
</evidence>
<proteinExistence type="predicted"/>
<gene>
    <name evidence="2" type="ORF">PGLA1383_LOCUS49451</name>
    <name evidence="3" type="ORF">PGLA2088_LOCUS25578</name>
</gene>
<accession>A0A813H7M9</accession>